<name>A0A3Q7IWQ0_SOLLC</name>
<keyword evidence="2" id="KW-1185">Reference proteome</keyword>
<accession>A0A3Q7IWQ0</accession>
<sequence length="14" mass="1572">CVGNSRSFVLLYDV</sequence>
<dbReference type="Gramene" id="Solyc11g045155.1.1">
    <property type="protein sequence ID" value="Solyc11g045155.1.1.1"/>
    <property type="gene ID" value="Solyc11g045155.1"/>
</dbReference>
<dbReference type="InParanoid" id="A0A3Q7IWQ0"/>
<reference evidence="1" key="2">
    <citation type="submission" date="2019-01" db="UniProtKB">
        <authorList>
            <consortium name="EnsemblPlants"/>
        </authorList>
    </citation>
    <scope>IDENTIFICATION</scope>
    <source>
        <strain evidence="1">cv. Heinz 1706</strain>
    </source>
</reference>
<dbReference type="EnsemblPlants" id="Solyc11g045155.1.1">
    <property type="protein sequence ID" value="Solyc11g045155.1.1.1"/>
    <property type="gene ID" value="Solyc11g045155.1"/>
</dbReference>
<reference evidence="1" key="1">
    <citation type="journal article" date="2012" name="Nature">
        <title>The tomato genome sequence provides insights into fleshy fruit evolution.</title>
        <authorList>
            <consortium name="Tomato Genome Consortium"/>
        </authorList>
    </citation>
    <scope>NUCLEOTIDE SEQUENCE [LARGE SCALE GENOMIC DNA]</scope>
    <source>
        <strain evidence="1">cv. Heinz 1706</strain>
    </source>
</reference>
<protein>
    <submittedName>
        <fullName evidence="1">Uncharacterized protein</fullName>
    </submittedName>
</protein>
<organism evidence="1">
    <name type="scientific">Solanum lycopersicum</name>
    <name type="common">Tomato</name>
    <name type="synonym">Lycopersicon esculentum</name>
    <dbReference type="NCBI Taxonomy" id="4081"/>
    <lineage>
        <taxon>Eukaryota</taxon>
        <taxon>Viridiplantae</taxon>
        <taxon>Streptophyta</taxon>
        <taxon>Embryophyta</taxon>
        <taxon>Tracheophyta</taxon>
        <taxon>Spermatophyta</taxon>
        <taxon>Magnoliopsida</taxon>
        <taxon>eudicotyledons</taxon>
        <taxon>Gunneridae</taxon>
        <taxon>Pentapetalae</taxon>
        <taxon>asterids</taxon>
        <taxon>lamiids</taxon>
        <taxon>Solanales</taxon>
        <taxon>Solanaceae</taxon>
        <taxon>Solanoideae</taxon>
        <taxon>Solaneae</taxon>
        <taxon>Solanum</taxon>
        <taxon>Solanum subgen. Lycopersicon</taxon>
    </lineage>
</organism>
<evidence type="ECO:0000313" key="2">
    <source>
        <dbReference type="Proteomes" id="UP000004994"/>
    </source>
</evidence>
<proteinExistence type="predicted"/>
<dbReference type="Proteomes" id="UP000004994">
    <property type="component" value="Chromosome 11"/>
</dbReference>
<evidence type="ECO:0000313" key="1">
    <source>
        <dbReference type="EnsemblPlants" id="Solyc11g045155.1.1.1"/>
    </source>
</evidence>